<evidence type="ECO:0000313" key="2">
    <source>
        <dbReference type="EMBL" id="KAK4643133.1"/>
    </source>
</evidence>
<dbReference type="RefSeq" id="XP_062732109.1">
    <property type="nucleotide sequence ID" value="XM_062879265.1"/>
</dbReference>
<feature type="region of interest" description="Disordered" evidence="1">
    <location>
        <begin position="1"/>
        <end position="24"/>
    </location>
</feature>
<keyword evidence="3" id="KW-1185">Reference proteome</keyword>
<dbReference type="GeneID" id="87898747"/>
<feature type="compositionally biased region" description="Low complexity" evidence="1">
    <location>
        <begin position="94"/>
        <end position="105"/>
    </location>
</feature>
<sequence>MIGAVEDESGSWFGSLEKRGPTASSWGTGLCIKLWTSSSFPPSYPFQLRPLSVYTPAHYHLPQSQRYTRDHQSTTVNHTPITCLPSAIVPRAPAPPVTAAAAAPTKPHEPSAVPDEEDGTVDHPANC</sequence>
<protein>
    <submittedName>
        <fullName evidence="2">Uncharacterized protein</fullName>
    </submittedName>
</protein>
<gene>
    <name evidence="2" type="ORF">QC761_409900</name>
</gene>
<evidence type="ECO:0000256" key="1">
    <source>
        <dbReference type="SAM" id="MobiDB-lite"/>
    </source>
</evidence>
<proteinExistence type="predicted"/>
<dbReference type="EMBL" id="JAFFGZ010000006">
    <property type="protein sequence ID" value="KAK4643133.1"/>
    <property type="molecule type" value="Genomic_DNA"/>
</dbReference>
<organism evidence="2 3">
    <name type="scientific">Podospora bellae-mahoneyi</name>
    <dbReference type="NCBI Taxonomy" id="2093777"/>
    <lineage>
        <taxon>Eukaryota</taxon>
        <taxon>Fungi</taxon>
        <taxon>Dikarya</taxon>
        <taxon>Ascomycota</taxon>
        <taxon>Pezizomycotina</taxon>
        <taxon>Sordariomycetes</taxon>
        <taxon>Sordariomycetidae</taxon>
        <taxon>Sordariales</taxon>
        <taxon>Podosporaceae</taxon>
        <taxon>Podospora</taxon>
    </lineage>
</organism>
<accession>A0ABR0FGP4</accession>
<name>A0ABR0FGP4_9PEZI</name>
<dbReference type="Proteomes" id="UP001322138">
    <property type="component" value="Unassembled WGS sequence"/>
</dbReference>
<evidence type="ECO:0000313" key="3">
    <source>
        <dbReference type="Proteomes" id="UP001322138"/>
    </source>
</evidence>
<comment type="caution">
    <text evidence="2">The sequence shown here is derived from an EMBL/GenBank/DDBJ whole genome shotgun (WGS) entry which is preliminary data.</text>
</comment>
<feature type="region of interest" description="Disordered" evidence="1">
    <location>
        <begin position="94"/>
        <end position="127"/>
    </location>
</feature>
<reference evidence="2 3" key="1">
    <citation type="journal article" date="2023" name="bioRxiv">
        <title>High-quality genome assemblies of four members of thePodospora anserinaspecies complex.</title>
        <authorList>
            <person name="Ament-Velasquez S.L."/>
            <person name="Vogan A.A."/>
            <person name="Wallerman O."/>
            <person name="Hartmann F."/>
            <person name="Gautier V."/>
            <person name="Silar P."/>
            <person name="Giraud T."/>
            <person name="Johannesson H."/>
        </authorList>
    </citation>
    <scope>NUCLEOTIDE SEQUENCE [LARGE SCALE GENOMIC DNA]</scope>
    <source>
        <strain evidence="2 3">CBS 112042</strain>
    </source>
</reference>